<dbReference type="PANTHER" id="PTHR15081:SF1">
    <property type="entry name" value="NUCLEAR AUTOANTIGENIC SPERM PROTEIN"/>
    <property type="match status" value="1"/>
</dbReference>
<dbReference type="GO" id="GO:0042393">
    <property type="term" value="F:histone binding"/>
    <property type="evidence" value="ECO:0007669"/>
    <property type="project" value="TreeGrafter"/>
</dbReference>
<organism evidence="6 7">
    <name type="scientific">Metschnikowia bicuspidata</name>
    <dbReference type="NCBI Taxonomy" id="27322"/>
    <lineage>
        <taxon>Eukaryota</taxon>
        <taxon>Fungi</taxon>
        <taxon>Dikarya</taxon>
        <taxon>Ascomycota</taxon>
        <taxon>Saccharomycotina</taxon>
        <taxon>Pichiomycetes</taxon>
        <taxon>Metschnikowiaceae</taxon>
        <taxon>Metschnikowia</taxon>
    </lineage>
</organism>
<feature type="domain" description="Tetratricopeptide SHNi-TPR" evidence="5">
    <location>
        <begin position="189"/>
        <end position="226"/>
    </location>
</feature>
<evidence type="ECO:0000313" key="6">
    <source>
        <dbReference type="EMBL" id="RKP29201.1"/>
    </source>
</evidence>
<dbReference type="InterPro" id="IPR019544">
    <property type="entry name" value="Tetratricopeptide_SHNi-TPR_dom"/>
</dbReference>
<dbReference type="InterPro" id="IPR051730">
    <property type="entry name" value="NASP-like"/>
</dbReference>
<keyword evidence="7" id="KW-1185">Reference proteome</keyword>
<feature type="compositionally biased region" description="Basic and acidic residues" evidence="4">
    <location>
        <begin position="120"/>
        <end position="135"/>
    </location>
</feature>
<name>A0A4P9ZAW8_9ASCO</name>
<dbReference type="GO" id="GO:0034080">
    <property type="term" value="P:CENP-A containing chromatin assembly"/>
    <property type="evidence" value="ECO:0007669"/>
    <property type="project" value="TreeGrafter"/>
</dbReference>
<dbReference type="GO" id="GO:0006335">
    <property type="term" value="P:DNA replication-dependent chromatin assembly"/>
    <property type="evidence" value="ECO:0007669"/>
    <property type="project" value="TreeGrafter"/>
</dbReference>
<feature type="coiled-coil region" evidence="3">
    <location>
        <begin position="272"/>
        <end position="310"/>
    </location>
</feature>
<dbReference type="Proteomes" id="UP000268321">
    <property type="component" value="Unassembled WGS sequence"/>
</dbReference>
<accession>A0A4P9ZAW8</accession>
<keyword evidence="3" id="KW-0175">Coiled coil</keyword>
<dbReference type="GO" id="GO:0005654">
    <property type="term" value="C:nucleoplasm"/>
    <property type="evidence" value="ECO:0007669"/>
    <property type="project" value="TreeGrafter"/>
</dbReference>
<keyword evidence="2" id="KW-0802">TPR repeat</keyword>
<feature type="region of interest" description="Disordered" evidence="4">
    <location>
        <begin position="61"/>
        <end position="82"/>
    </location>
</feature>
<dbReference type="AlphaFoldDB" id="A0A4P9ZAW8"/>
<reference evidence="7" key="1">
    <citation type="journal article" date="2018" name="Nat. Microbiol.">
        <title>Leveraging single-cell genomics to expand the fungal tree of life.</title>
        <authorList>
            <person name="Ahrendt S.R."/>
            <person name="Quandt C.A."/>
            <person name="Ciobanu D."/>
            <person name="Clum A."/>
            <person name="Salamov A."/>
            <person name="Andreopoulos B."/>
            <person name="Cheng J.F."/>
            <person name="Woyke T."/>
            <person name="Pelin A."/>
            <person name="Henrissat B."/>
            <person name="Reynolds N.K."/>
            <person name="Benny G.L."/>
            <person name="Smith M.E."/>
            <person name="James T.Y."/>
            <person name="Grigoriev I.V."/>
        </authorList>
    </citation>
    <scope>NUCLEOTIDE SEQUENCE [LARGE SCALE GENOMIC DNA]</scope>
    <source>
        <strain evidence="7">Baker2002</strain>
    </source>
</reference>
<proteinExistence type="predicted"/>
<feature type="region of interest" description="Disordered" evidence="4">
    <location>
        <begin position="333"/>
        <end position="360"/>
    </location>
</feature>
<sequence length="360" mass="39841">MYSQPILALINEGSQAYSRKDYDLASSKYADACAALNDEQGTDSPDLLLLYGKALFQSGVSKSGVLGGAPPEERKSEEDEGNFEEGIAHEDAVEAEVGQQEQEVEERHEGGNEGQEEEKGEEKGAGEREGQPAEEEHSDFEAAWDILDLARSLFEKRISAEFTELKTPYLASDNAEPTSNYVANVKKLSEVYDLLGEVSLESENFVQAAADLESCLQLRLKLYDPELSSMLSEVHFKLSLALEFCSDDPTLRGRAAEHVKHAIDILKARTEKETEAAKAKDNEQLLQELEERYDELRKDLEQEIREQQMNIISGILGEVTGDSSAHTKLASAVQSRVNDLSSMVKKRKAQPGGPAKKQKK</sequence>
<dbReference type="EMBL" id="ML004502">
    <property type="protein sequence ID" value="RKP29201.1"/>
    <property type="molecule type" value="Genomic_DNA"/>
</dbReference>
<protein>
    <recommendedName>
        <fullName evidence="5">Tetratricopeptide SHNi-TPR domain-containing protein</fullName>
    </recommendedName>
</protein>
<dbReference type="Gene3D" id="1.25.40.10">
    <property type="entry name" value="Tetratricopeptide repeat domain"/>
    <property type="match status" value="1"/>
</dbReference>
<evidence type="ECO:0000256" key="4">
    <source>
        <dbReference type="SAM" id="MobiDB-lite"/>
    </source>
</evidence>
<dbReference type="Pfam" id="PF10516">
    <property type="entry name" value="SHNi-TPR"/>
    <property type="match status" value="1"/>
</dbReference>
<evidence type="ECO:0000256" key="1">
    <source>
        <dbReference type="ARBA" id="ARBA00022737"/>
    </source>
</evidence>
<dbReference type="PANTHER" id="PTHR15081">
    <property type="entry name" value="NUCLEAR AUTOANTIGENIC SPERM PROTEIN NASP -RELATED"/>
    <property type="match status" value="1"/>
</dbReference>
<evidence type="ECO:0000256" key="3">
    <source>
        <dbReference type="SAM" id="Coils"/>
    </source>
</evidence>
<feature type="region of interest" description="Disordered" evidence="4">
    <location>
        <begin position="94"/>
        <end position="139"/>
    </location>
</feature>
<gene>
    <name evidence="6" type="ORF">METBISCDRAFT_19193</name>
</gene>
<keyword evidence="1" id="KW-0677">Repeat</keyword>
<dbReference type="InterPro" id="IPR011990">
    <property type="entry name" value="TPR-like_helical_dom_sf"/>
</dbReference>
<evidence type="ECO:0000313" key="7">
    <source>
        <dbReference type="Proteomes" id="UP000268321"/>
    </source>
</evidence>
<dbReference type="OrthoDB" id="5587616at2759"/>
<evidence type="ECO:0000256" key="2">
    <source>
        <dbReference type="ARBA" id="ARBA00022803"/>
    </source>
</evidence>
<evidence type="ECO:0000259" key="5">
    <source>
        <dbReference type="Pfam" id="PF10516"/>
    </source>
</evidence>